<keyword evidence="3" id="KW-1185">Reference proteome</keyword>
<keyword evidence="1" id="KW-0732">Signal</keyword>
<comment type="caution">
    <text evidence="2">The sequence shown here is derived from an EMBL/GenBank/DDBJ whole genome shotgun (WGS) entry which is preliminary data.</text>
</comment>
<dbReference type="AlphaFoldDB" id="A0A7K1J5F2"/>
<evidence type="ECO:0008006" key="4">
    <source>
        <dbReference type="Google" id="ProtNLM"/>
    </source>
</evidence>
<accession>A0A7K1J5F2</accession>
<gene>
    <name evidence="2" type="ORF">GSD1FS_1124</name>
</gene>
<dbReference type="PROSITE" id="PS51257">
    <property type="entry name" value="PROKAR_LIPOPROTEIN"/>
    <property type="match status" value="1"/>
</dbReference>
<reference evidence="2 3" key="1">
    <citation type="submission" date="2019-09" db="EMBL/GenBank/DDBJ databases">
        <title>Bifidobacterium canis sp. nov., isolated from the digestive tract of German Shepherd dog puppy.</title>
        <authorList>
            <person name="Bunesova V."/>
        </authorList>
    </citation>
    <scope>NUCLEOTIDE SEQUENCE [LARGE SCALE GENOMIC DNA]</scope>
    <source>
        <strain evidence="2 3">GSD1FS</strain>
    </source>
</reference>
<proteinExistence type="predicted"/>
<dbReference type="Proteomes" id="UP000487882">
    <property type="component" value="Unassembled WGS sequence"/>
</dbReference>
<evidence type="ECO:0000256" key="1">
    <source>
        <dbReference type="SAM" id="SignalP"/>
    </source>
</evidence>
<sequence length="237" mass="26360">MKNVHKALSLLAAIACIIGMTGCSTNTTETSDEAGTADQSKFASSMTDLIDSYLSDSQYDESQKEVLRAALQHEGEIPYASYSKAWESYRQCLVDKGYTKPPQNLTNGIYFAPAYVSSEGMSDAQNRKLYDDIDACRTSRVAAVDHVYRTQLGNPEFYGDPEVALVDCLHRKNLVSRSYTVEQYREEYDAYANSATEDATLDNSFSFDFNNSDALTCVATNIPSLLQPRLEIWKPLG</sequence>
<evidence type="ECO:0000313" key="3">
    <source>
        <dbReference type="Proteomes" id="UP000487882"/>
    </source>
</evidence>
<dbReference type="EMBL" id="WNLP01000004">
    <property type="protein sequence ID" value="MUH59781.1"/>
    <property type="molecule type" value="Genomic_DNA"/>
</dbReference>
<dbReference type="RefSeq" id="WP_246165848.1">
    <property type="nucleotide sequence ID" value="NZ_WNLP01000004.1"/>
</dbReference>
<feature type="chain" id="PRO_5039525368" description="Lipoprotein" evidence="1">
    <location>
        <begin position="26"/>
        <end position="237"/>
    </location>
</feature>
<name>A0A7K1J5F2_9BIFI</name>
<feature type="signal peptide" evidence="1">
    <location>
        <begin position="1"/>
        <end position="25"/>
    </location>
</feature>
<organism evidence="2 3">
    <name type="scientific">Bifidobacterium canis</name>
    <dbReference type="NCBI Taxonomy" id="2610880"/>
    <lineage>
        <taxon>Bacteria</taxon>
        <taxon>Bacillati</taxon>
        <taxon>Actinomycetota</taxon>
        <taxon>Actinomycetes</taxon>
        <taxon>Bifidobacteriales</taxon>
        <taxon>Bifidobacteriaceae</taxon>
        <taxon>Bifidobacterium</taxon>
    </lineage>
</organism>
<evidence type="ECO:0000313" key="2">
    <source>
        <dbReference type="EMBL" id="MUH59781.1"/>
    </source>
</evidence>
<protein>
    <recommendedName>
        <fullName evidence="4">Lipoprotein</fullName>
    </recommendedName>
</protein>